<protein>
    <submittedName>
        <fullName evidence="3">Uncharacterized protein</fullName>
    </submittedName>
</protein>
<name>A0ABR2HVT9_9EUKA</name>
<reference evidence="3 4" key="1">
    <citation type="submission" date="2024-04" db="EMBL/GenBank/DDBJ databases">
        <title>Tritrichomonas musculus Genome.</title>
        <authorList>
            <person name="Alves-Ferreira E."/>
            <person name="Grigg M."/>
            <person name="Lorenzi H."/>
            <person name="Galac M."/>
        </authorList>
    </citation>
    <scope>NUCLEOTIDE SEQUENCE [LARGE SCALE GENOMIC DNA]</scope>
    <source>
        <strain evidence="3 4">EAF2021</strain>
    </source>
</reference>
<sequence length="223" mass="26279">MGSALPMPIRVVEDLHILGNEQDKCKQELQTFEDEMMKLLLEMAEIEIKDEEFQNKGNFQEISEKIAVLVALQFTKANRFAALCQMKKENLEKQLKLLQMQYEQSVIFANIYEDIQKKMQEAQSDHQQRQEFGEDEKISLRTLTLVEEKEIGERQKIARKKLKESILGPLDNEEEEEEDDDEENPSEFMKLEKAALEKLKEKIESQNQSQAKSIWNKFLFKFK</sequence>
<evidence type="ECO:0000256" key="2">
    <source>
        <dbReference type="SAM" id="MobiDB-lite"/>
    </source>
</evidence>
<comment type="caution">
    <text evidence="3">The sequence shown here is derived from an EMBL/GenBank/DDBJ whole genome shotgun (WGS) entry which is preliminary data.</text>
</comment>
<feature type="region of interest" description="Disordered" evidence="2">
    <location>
        <begin position="168"/>
        <end position="188"/>
    </location>
</feature>
<evidence type="ECO:0000313" key="4">
    <source>
        <dbReference type="Proteomes" id="UP001470230"/>
    </source>
</evidence>
<evidence type="ECO:0000313" key="3">
    <source>
        <dbReference type="EMBL" id="KAK8853729.1"/>
    </source>
</evidence>
<keyword evidence="1" id="KW-0175">Coiled coil</keyword>
<dbReference type="EMBL" id="JAPFFF010000021">
    <property type="protein sequence ID" value="KAK8853729.1"/>
    <property type="molecule type" value="Genomic_DNA"/>
</dbReference>
<organism evidence="3 4">
    <name type="scientific">Tritrichomonas musculus</name>
    <dbReference type="NCBI Taxonomy" id="1915356"/>
    <lineage>
        <taxon>Eukaryota</taxon>
        <taxon>Metamonada</taxon>
        <taxon>Parabasalia</taxon>
        <taxon>Tritrichomonadida</taxon>
        <taxon>Tritrichomonadidae</taxon>
        <taxon>Tritrichomonas</taxon>
    </lineage>
</organism>
<gene>
    <name evidence="3" type="ORF">M9Y10_016272</name>
</gene>
<feature type="coiled-coil region" evidence="1">
    <location>
        <begin position="22"/>
        <end position="49"/>
    </location>
</feature>
<evidence type="ECO:0000256" key="1">
    <source>
        <dbReference type="SAM" id="Coils"/>
    </source>
</evidence>
<dbReference type="Proteomes" id="UP001470230">
    <property type="component" value="Unassembled WGS sequence"/>
</dbReference>
<keyword evidence="4" id="KW-1185">Reference proteome</keyword>
<feature type="compositionally biased region" description="Acidic residues" evidence="2">
    <location>
        <begin position="171"/>
        <end position="185"/>
    </location>
</feature>
<accession>A0ABR2HVT9</accession>
<proteinExistence type="predicted"/>